<name>M4VU62_9BACT</name>
<dbReference type="HOGENOM" id="CLU_1164076_0_0_7"/>
<dbReference type="Proteomes" id="UP000012040">
    <property type="component" value="Chromosome"/>
</dbReference>
<keyword evidence="2" id="KW-1185">Reference proteome</keyword>
<gene>
    <name evidence="1" type="ORF">A11Q_2538</name>
</gene>
<evidence type="ECO:0000313" key="2">
    <source>
        <dbReference type="Proteomes" id="UP000012040"/>
    </source>
</evidence>
<dbReference type="AlphaFoldDB" id="M4VU62"/>
<protein>
    <submittedName>
        <fullName evidence="1">Uncharacterized protein</fullName>
    </submittedName>
</protein>
<proteinExistence type="predicted"/>
<evidence type="ECO:0000313" key="1">
    <source>
        <dbReference type="EMBL" id="AGH96754.1"/>
    </source>
</evidence>
<reference evidence="1 2" key="1">
    <citation type="journal article" date="2013" name="ISME J.">
        <title>By their genes ye shall know them: genomic signatures of predatory bacteria.</title>
        <authorList>
            <person name="Pasternak Z."/>
            <person name="Pietrokovski S."/>
            <person name="Rotem O."/>
            <person name="Gophna U."/>
            <person name="Lurie-Weinberger M.N."/>
            <person name="Jurkevitch E."/>
        </authorList>
    </citation>
    <scope>NUCLEOTIDE SEQUENCE [LARGE SCALE GENOMIC DNA]</scope>
    <source>
        <strain evidence="1 2">JSS</strain>
    </source>
</reference>
<dbReference type="EMBL" id="CP003537">
    <property type="protein sequence ID" value="AGH96754.1"/>
    <property type="molecule type" value="Genomic_DNA"/>
</dbReference>
<dbReference type="KEGG" id="bex:A11Q_2538"/>
<dbReference type="STRING" id="1184267.A11Q_2538"/>
<dbReference type="RefSeq" id="WP_015471244.1">
    <property type="nucleotide sequence ID" value="NC_020813.1"/>
</dbReference>
<sequence>MATLALRVFFIWCLVLTALVVRAQIRTPTDLMPSTPPNANAFRGWQPVEGYADSSVNLATLDRVEINCPVDPDSLYPTHPQQDSKIYHRFDWGGYDNTKLKGDDEACAMSSKYKGSNGQFACLRPDVAYFVIMSDIYRDRCGNMYRGYWKFLFLKKNENMGTLFSLGRTMYPRANSKIPGDYVLGGTYRVSRAQMVFLSPPLAGEGLYGDAGKAAELRARALKAGVVFNGESLLFEVR</sequence>
<dbReference type="PATRIC" id="fig|1184267.3.peg.2566"/>
<accession>M4VU62</accession>
<organism evidence="1 2">
    <name type="scientific">Pseudobdellovibrio exovorus JSS</name>
    <dbReference type="NCBI Taxonomy" id="1184267"/>
    <lineage>
        <taxon>Bacteria</taxon>
        <taxon>Pseudomonadati</taxon>
        <taxon>Bdellovibrionota</taxon>
        <taxon>Bdellovibrionia</taxon>
        <taxon>Bdellovibrionales</taxon>
        <taxon>Pseudobdellovibrionaceae</taxon>
        <taxon>Pseudobdellovibrio</taxon>
    </lineage>
</organism>